<evidence type="ECO:0000256" key="1">
    <source>
        <dbReference type="SAM" id="Coils"/>
    </source>
</evidence>
<evidence type="ECO:0000313" key="2">
    <source>
        <dbReference type="EMBL" id="GAB1222448.1"/>
    </source>
</evidence>
<evidence type="ECO:0000313" key="3">
    <source>
        <dbReference type="Proteomes" id="UP001628156"/>
    </source>
</evidence>
<reference evidence="2 3" key="1">
    <citation type="journal article" date="2019" name="PLoS Negl. Trop. Dis.">
        <title>Whole genome sequencing of Entamoeba nuttalli reveals mammalian host-related molecular signatures and a novel octapeptide-repeat surface protein.</title>
        <authorList>
            <person name="Tanaka M."/>
            <person name="Makiuchi T."/>
            <person name="Komiyama T."/>
            <person name="Shiina T."/>
            <person name="Osaki K."/>
            <person name="Tachibana H."/>
        </authorList>
    </citation>
    <scope>NUCLEOTIDE SEQUENCE [LARGE SCALE GENOMIC DNA]</scope>
    <source>
        <strain evidence="2 3">P19-061405</strain>
    </source>
</reference>
<keyword evidence="1" id="KW-0175">Coiled coil</keyword>
<gene>
    <name evidence="2" type="ORF">ENUP19_0111G0008</name>
</gene>
<feature type="coiled-coil region" evidence="1">
    <location>
        <begin position="164"/>
        <end position="246"/>
    </location>
</feature>
<proteinExistence type="predicted"/>
<protein>
    <submittedName>
        <fullName evidence="2">Uncharacterized protein</fullName>
    </submittedName>
</protein>
<keyword evidence="3" id="KW-1185">Reference proteome</keyword>
<dbReference type="EMBL" id="BAAFRS010000111">
    <property type="protein sequence ID" value="GAB1222448.1"/>
    <property type="molecule type" value="Genomic_DNA"/>
</dbReference>
<comment type="caution">
    <text evidence="2">The sequence shown here is derived from an EMBL/GenBank/DDBJ whole genome shotgun (WGS) entry which is preliminary data.</text>
</comment>
<sequence>MRMMIVEVIIEGIEWKEDLRTLKEIGVISKVWSSTDLGSMITMKIMEYLGGLFYGVRVEKERFVLQSIGAIIGSEISERRYIPELIGWIRKGFLIVKDSKRKKGIKVEEAITLEGEELKGYVKDIIIQIVEKMIGMNRKEINSRMGLKEIIESMKGDEECKRIVEEWNKEEEKMKIQVTLLEKKNVGMIKMFNPRLHEVDLQKEVREVKKKIKEEARKASKIEEGITQNINDMKRYEEEIERQKQKKAYGKILNELQGQQS</sequence>
<dbReference type="Proteomes" id="UP001628156">
    <property type="component" value="Unassembled WGS sequence"/>
</dbReference>
<organism evidence="2 3">
    <name type="scientific">Entamoeba nuttalli</name>
    <dbReference type="NCBI Taxonomy" id="412467"/>
    <lineage>
        <taxon>Eukaryota</taxon>
        <taxon>Amoebozoa</taxon>
        <taxon>Evosea</taxon>
        <taxon>Archamoebae</taxon>
        <taxon>Mastigamoebida</taxon>
        <taxon>Entamoebidae</taxon>
        <taxon>Entamoeba</taxon>
    </lineage>
</organism>
<name>A0ABQ0DHX5_9EUKA</name>
<accession>A0ABQ0DHX5</accession>